<evidence type="ECO:0000313" key="1">
    <source>
        <dbReference type="EMBL" id="QHN64864.1"/>
    </source>
</evidence>
<organism evidence="1 2">
    <name type="scientific">Bergeyella cardium</name>
    <dbReference type="NCBI Taxonomy" id="1585976"/>
    <lineage>
        <taxon>Bacteria</taxon>
        <taxon>Pseudomonadati</taxon>
        <taxon>Bacteroidota</taxon>
        <taxon>Flavobacteriia</taxon>
        <taxon>Flavobacteriales</taxon>
        <taxon>Weeksellaceae</taxon>
        <taxon>Bergeyella</taxon>
    </lineage>
</organism>
<sequence>MIKITEKNDLITMEVKINMPQMEVIDFLHQRGYEVKGWLWKYEDETFPGGVTQHEYWTFTATKDGEEQSEENLYLKVFEAEALEVLREFMINKI</sequence>
<accession>A0A6P1QW02</accession>
<dbReference type="EMBL" id="CP029149">
    <property type="protein sequence ID" value="QHN64864.1"/>
    <property type="molecule type" value="Genomic_DNA"/>
</dbReference>
<protein>
    <submittedName>
        <fullName evidence="1">Uncharacterized protein</fullName>
    </submittedName>
</protein>
<dbReference type="RefSeq" id="WP_160223897.1">
    <property type="nucleotide sequence ID" value="NZ_CP029149.1"/>
</dbReference>
<keyword evidence="2" id="KW-1185">Reference proteome</keyword>
<dbReference type="KEGG" id="bcad:DBX24_02625"/>
<name>A0A6P1QW02_9FLAO</name>
<dbReference type="OrthoDB" id="1264013at2"/>
<reference evidence="1 2" key="1">
    <citation type="submission" date="2018-04" db="EMBL/GenBank/DDBJ databases">
        <title>Characteristic and Complete Genome Sequencing of A Novel Member of Infective Endocarditis Causative Bacteria: Bergeyella cardium QL-PH.</title>
        <authorList>
            <person name="Pan H."/>
            <person name="Sun E."/>
            <person name="Zhang Y."/>
        </authorList>
    </citation>
    <scope>NUCLEOTIDE SEQUENCE [LARGE SCALE GENOMIC DNA]</scope>
    <source>
        <strain evidence="1 2">HPQL</strain>
    </source>
</reference>
<dbReference type="Proteomes" id="UP000464318">
    <property type="component" value="Chromosome"/>
</dbReference>
<dbReference type="AlphaFoldDB" id="A0A6P1QW02"/>
<proteinExistence type="predicted"/>
<evidence type="ECO:0000313" key="2">
    <source>
        <dbReference type="Proteomes" id="UP000464318"/>
    </source>
</evidence>
<gene>
    <name evidence="1" type="ORF">DBX24_02625</name>
</gene>